<name>A0A146KEA3_9EUKA</name>
<protein>
    <submittedName>
        <fullName evidence="1">Uncharacterized protein</fullName>
    </submittedName>
</protein>
<reference evidence="1" key="1">
    <citation type="submission" date="2015-07" db="EMBL/GenBank/DDBJ databases">
        <title>Adaptation to a free-living lifestyle via gene acquisitions in the diplomonad Trepomonas sp. PC1.</title>
        <authorList>
            <person name="Xu F."/>
            <person name="Jerlstrom-Hultqvist J."/>
            <person name="Kolisko M."/>
            <person name="Simpson A.G.B."/>
            <person name="Roger A.J."/>
            <person name="Svard S.G."/>
            <person name="Andersson J.O."/>
        </authorList>
    </citation>
    <scope>NUCLEOTIDE SEQUENCE</scope>
    <source>
        <strain evidence="1">PC1</strain>
    </source>
</reference>
<organism evidence="1">
    <name type="scientific">Trepomonas sp. PC1</name>
    <dbReference type="NCBI Taxonomy" id="1076344"/>
    <lineage>
        <taxon>Eukaryota</taxon>
        <taxon>Metamonada</taxon>
        <taxon>Diplomonadida</taxon>
        <taxon>Hexamitidae</taxon>
        <taxon>Hexamitinae</taxon>
        <taxon>Trepomonas</taxon>
    </lineage>
</organism>
<sequence length="127" mass="14668">QTVTWEKSYSLLIENMQKSSQLVAQCLNNYKALKGELQVRDKSIQSFEIENIQKLIDKLNVILSSVFAVDHSIYQMFKMVKVGQVLIQWASKPMLDKQQKEIQKAIESMKLYLMSAIGYVNCIFGEE</sequence>
<feature type="non-terminal residue" evidence="1">
    <location>
        <position position="1"/>
    </location>
</feature>
<dbReference type="EMBL" id="GDID01002967">
    <property type="protein sequence ID" value="JAP93639.1"/>
    <property type="molecule type" value="Transcribed_RNA"/>
</dbReference>
<proteinExistence type="predicted"/>
<dbReference type="AlphaFoldDB" id="A0A146KEA3"/>
<gene>
    <name evidence="1" type="ORF">TPC1_14010</name>
</gene>
<evidence type="ECO:0000313" key="1">
    <source>
        <dbReference type="EMBL" id="JAP93639.1"/>
    </source>
</evidence>
<accession>A0A146KEA3</accession>